<dbReference type="AlphaFoldDB" id="A0A381SQN2"/>
<feature type="transmembrane region" description="Helical" evidence="1">
    <location>
        <begin position="175"/>
        <end position="195"/>
    </location>
</feature>
<feature type="transmembrane region" description="Helical" evidence="1">
    <location>
        <begin position="22"/>
        <end position="41"/>
    </location>
</feature>
<organism evidence="3">
    <name type="scientific">marine metagenome</name>
    <dbReference type="NCBI Taxonomy" id="408172"/>
    <lineage>
        <taxon>unclassified sequences</taxon>
        <taxon>metagenomes</taxon>
        <taxon>ecological metagenomes</taxon>
    </lineage>
</organism>
<dbReference type="PANTHER" id="PTHR11360:SF284">
    <property type="entry name" value="EG:103B4.3 PROTEIN-RELATED"/>
    <property type="match status" value="1"/>
</dbReference>
<feature type="transmembrane region" description="Helical" evidence="1">
    <location>
        <begin position="142"/>
        <end position="163"/>
    </location>
</feature>
<proteinExistence type="predicted"/>
<dbReference type="Gene3D" id="1.20.1250.20">
    <property type="entry name" value="MFS general substrate transporter like domains"/>
    <property type="match status" value="2"/>
</dbReference>
<reference evidence="3" key="1">
    <citation type="submission" date="2018-05" db="EMBL/GenBank/DDBJ databases">
        <authorList>
            <person name="Lanie J.A."/>
            <person name="Ng W.-L."/>
            <person name="Kazmierczak K.M."/>
            <person name="Andrzejewski T.M."/>
            <person name="Davidsen T.M."/>
            <person name="Wayne K.J."/>
            <person name="Tettelin H."/>
            <person name="Glass J.I."/>
            <person name="Rusch D."/>
            <person name="Podicherti R."/>
            <person name="Tsui H.-C.T."/>
            <person name="Winkler M.E."/>
        </authorList>
    </citation>
    <scope>NUCLEOTIDE SEQUENCE</scope>
</reference>
<keyword evidence="1" id="KW-1133">Transmembrane helix</keyword>
<dbReference type="PANTHER" id="PTHR11360">
    <property type="entry name" value="MONOCARBOXYLATE TRANSPORTER"/>
    <property type="match status" value="1"/>
</dbReference>
<sequence>MAFSMAVFGISYLVRPFMTELWHWYFLSVVQSFSIVGASMLPPGKLVGLWFPENRGRVIGITAMGNNFGGMVIQPIIAFLVTAYNWKVGYAVVGVLGILVSIYSYLVVKNPDSESKGILKPGKKAEILTGFTLKEAIRTKTFYAITFAILCGTFTYSSLLPQVSSHLIINGVRESTASIALSLFATCGMAGKFVFGNLSDKYGPRMALVLDLCGQAIFASLLVYAGDGLPVWVIVPAMGFFLGAFGALYQLIVIDAFGVKHFGAIMGVISISNAVPSFLGPIIAGVSFDITGSYAVAFVITSIIFVLGALSLKLTRENTTKG</sequence>
<dbReference type="InterPro" id="IPR011701">
    <property type="entry name" value="MFS"/>
</dbReference>
<dbReference type="InterPro" id="IPR020846">
    <property type="entry name" value="MFS_dom"/>
</dbReference>
<feature type="transmembrane region" description="Helical" evidence="1">
    <location>
        <begin position="61"/>
        <end position="82"/>
    </location>
</feature>
<name>A0A381SQN2_9ZZZZ</name>
<dbReference type="SUPFAM" id="SSF103473">
    <property type="entry name" value="MFS general substrate transporter"/>
    <property type="match status" value="1"/>
</dbReference>
<evidence type="ECO:0000256" key="1">
    <source>
        <dbReference type="SAM" id="Phobius"/>
    </source>
</evidence>
<dbReference type="EMBL" id="UINC01003128">
    <property type="protein sequence ID" value="SVA03593.1"/>
    <property type="molecule type" value="Genomic_DNA"/>
</dbReference>
<accession>A0A381SQN2</accession>
<dbReference type="Pfam" id="PF07690">
    <property type="entry name" value="MFS_1"/>
    <property type="match status" value="1"/>
</dbReference>
<keyword evidence="1" id="KW-0472">Membrane</keyword>
<evidence type="ECO:0000313" key="3">
    <source>
        <dbReference type="EMBL" id="SVA03593.1"/>
    </source>
</evidence>
<feature type="transmembrane region" description="Helical" evidence="1">
    <location>
        <begin position="88"/>
        <end position="108"/>
    </location>
</feature>
<dbReference type="InterPro" id="IPR036259">
    <property type="entry name" value="MFS_trans_sf"/>
</dbReference>
<keyword evidence="1" id="KW-0812">Transmembrane</keyword>
<dbReference type="PROSITE" id="PS50850">
    <property type="entry name" value="MFS"/>
    <property type="match status" value="1"/>
</dbReference>
<dbReference type="InterPro" id="IPR050327">
    <property type="entry name" value="Proton-linked_MCT"/>
</dbReference>
<feature type="transmembrane region" description="Helical" evidence="1">
    <location>
        <begin position="294"/>
        <end position="312"/>
    </location>
</feature>
<dbReference type="GO" id="GO:0022857">
    <property type="term" value="F:transmembrane transporter activity"/>
    <property type="evidence" value="ECO:0007669"/>
    <property type="project" value="InterPro"/>
</dbReference>
<protein>
    <recommendedName>
        <fullName evidence="2">Major facilitator superfamily (MFS) profile domain-containing protein</fullName>
    </recommendedName>
</protein>
<evidence type="ECO:0000259" key="2">
    <source>
        <dbReference type="PROSITE" id="PS50850"/>
    </source>
</evidence>
<feature type="transmembrane region" description="Helical" evidence="1">
    <location>
        <begin position="264"/>
        <end position="288"/>
    </location>
</feature>
<feature type="domain" description="Major facilitator superfamily (MFS) profile" evidence="2">
    <location>
        <begin position="1"/>
        <end position="320"/>
    </location>
</feature>
<gene>
    <name evidence="3" type="ORF">METZ01_LOCUS56447</name>
</gene>
<feature type="transmembrane region" description="Helical" evidence="1">
    <location>
        <begin position="231"/>
        <end position="252"/>
    </location>
</feature>